<dbReference type="GO" id="GO:0015171">
    <property type="term" value="F:amino acid transmembrane transporter activity"/>
    <property type="evidence" value="ECO:0007669"/>
    <property type="project" value="TreeGrafter"/>
</dbReference>
<dbReference type="PANTHER" id="PTHR30086">
    <property type="entry name" value="ARGININE EXPORTER PROTEIN ARGO"/>
    <property type="match status" value="1"/>
</dbReference>
<dbReference type="PANTHER" id="PTHR30086:SF20">
    <property type="entry name" value="ARGININE EXPORTER PROTEIN ARGO-RELATED"/>
    <property type="match status" value="1"/>
</dbReference>
<comment type="subcellular location">
    <subcellularLocation>
        <location evidence="1">Cell membrane</location>
        <topology evidence="1">Multi-pass membrane protein</topology>
    </subcellularLocation>
</comment>
<dbReference type="AlphaFoldDB" id="A0A560BEN1"/>
<keyword evidence="3 6" id="KW-0812">Transmembrane</keyword>
<comment type="caution">
    <text evidence="7">The sequence shown here is derived from an EMBL/GenBank/DDBJ whole genome shotgun (WGS) entry which is preliminary data.</text>
</comment>
<feature type="transmembrane region" description="Helical" evidence="6">
    <location>
        <begin position="78"/>
        <end position="96"/>
    </location>
</feature>
<evidence type="ECO:0000313" key="8">
    <source>
        <dbReference type="Proteomes" id="UP000316083"/>
    </source>
</evidence>
<feature type="transmembrane region" description="Helical" evidence="6">
    <location>
        <begin position="44"/>
        <end position="72"/>
    </location>
</feature>
<dbReference type="EMBL" id="VITF01000003">
    <property type="protein sequence ID" value="TWA71088.1"/>
    <property type="molecule type" value="Genomic_DNA"/>
</dbReference>
<dbReference type="PIRSF" id="PIRSF006324">
    <property type="entry name" value="LeuE"/>
    <property type="match status" value="1"/>
</dbReference>
<sequence>MALPLDPHLLQLYLVAALVLTLAPGPDSLLVLSRSVTEGRNAGVVATAGITLGNLIHALLAAAGISALVAASPALFDVLRYAGGAYLGWIGGRALWSALRSGFGRRGGEEDIAAKPESAPASAHRVFLQALLTNLLNPKVILFYLAFVPQFVAPALGHVALQIFLLGAILGVIGGLYLLGVAALSAGAARRALSSARVRAVLDGVAGVLFLGFALRLLLTDRRIA</sequence>
<reference evidence="7 8" key="1">
    <citation type="submission" date="2019-06" db="EMBL/GenBank/DDBJ databases">
        <title>Genomic Encyclopedia of Type Strains, Phase IV (KMG-V): Genome sequencing to study the core and pangenomes of soil and plant-associated prokaryotes.</title>
        <authorList>
            <person name="Whitman W."/>
        </authorList>
    </citation>
    <scope>NUCLEOTIDE SEQUENCE [LARGE SCALE GENOMIC DNA]</scope>
    <source>
        <strain evidence="7 8">BR 11796</strain>
    </source>
</reference>
<evidence type="ECO:0000256" key="2">
    <source>
        <dbReference type="ARBA" id="ARBA00022475"/>
    </source>
</evidence>
<evidence type="ECO:0000313" key="7">
    <source>
        <dbReference type="EMBL" id="TWA71088.1"/>
    </source>
</evidence>
<accession>A0A560BEN1</accession>
<protein>
    <submittedName>
        <fullName evidence="7">Threonine/homoserine/homoserine lactone efflux protein</fullName>
    </submittedName>
</protein>
<feature type="transmembrane region" description="Helical" evidence="6">
    <location>
        <begin position="163"/>
        <end position="188"/>
    </location>
</feature>
<evidence type="ECO:0000256" key="1">
    <source>
        <dbReference type="ARBA" id="ARBA00004651"/>
    </source>
</evidence>
<evidence type="ECO:0000256" key="4">
    <source>
        <dbReference type="ARBA" id="ARBA00022989"/>
    </source>
</evidence>
<feature type="transmembrane region" description="Helical" evidence="6">
    <location>
        <begin position="12"/>
        <end position="32"/>
    </location>
</feature>
<keyword evidence="4 6" id="KW-1133">Transmembrane helix</keyword>
<organism evidence="7 8">
    <name type="scientific">Azospirillum brasilense</name>
    <dbReference type="NCBI Taxonomy" id="192"/>
    <lineage>
        <taxon>Bacteria</taxon>
        <taxon>Pseudomonadati</taxon>
        <taxon>Pseudomonadota</taxon>
        <taxon>Alphaproteobacteria</taxon>
        <taxon>Rhodospirillales</taxon>
        <taxon>Azospirillaceae</taxon>
        <taxon>Azospirillum</taxon>
    </lineage>
</organism>
<evidence type="ECO:0000256" key="3">
    <source>
        <dbReference type="ARBA" id="ARBA00022692"/>
    </source>
</evidence>
<dbReference type="GO" id="GO:0005886">
    <property type="term" value="C:plasma membrane"/>
    <property type="evidence" value="ECO:0007669"/>
    <property type="project" value="UniProtKB-SubCell"/>
</dbReference>
<feature type="transmembrane region" description="Helical" evidence="6">
    <location>
        <begin position="140"/>
        <end position="157"/>
    </location>
</feature>
<gene>
    <name evidence="7" type="ORF">FBZ82_10357</name>
</gene>
<evidence type="ECO:0000256" key="6">
    <source>
        <dbReference type="SAM" id="Phobius"/>
    </source>
</evidence>
<name>A0A560BEN1_AZOBR</name>
<dbReference type="RefSeq" id="WP_145674410.1">
    <property type="nucleotide sequence ID" value="NZ_VITF01000003.1"/>
</dbReference>
<proteinExistence type="predicted"/>
<keyword evidence="5 6" id="KW-0472">Membrane</keyword>
<keyword evidence="2" id="KW-1003">Cell membrane</keyword>
<dbReference type="InterPro" id="IPR001123">
    <property type="entry name" value="LeuE-type"/>
</dbReference>
<dbReference type="Pfam" id="PF01810">
    <property type="entry name" value="LysE"/>
    <property type="match status" value="1"/>
</dbReference>
<evidence type="ECO:0000256" key="5">
    <source>
        <dbReference type="ARBA" id="ARBA00023136"/>
    </source>
</evidence>
<feature type="transmembrane region" description="Helical" evidence="6">
    <location>
        <begin position="200"/>
        <end position="219"/>
    </location>
</feature>
<dbReference type="Proteomes" id="UP000316083">
    <property type="component" value="Unassembled WGS sequence"/>
</dbReference>